<reference evidence="2 3" key="1">
    <citation type="submission" date="2020-07" db="EMBL/GenBank/DDBJ databases">
        <title>Luteimonas sp. SJ-92.</title>
        <authorList>
            <person name="Huang X.-X."/>
            <person name="Xu L."/>
            <person name="Sun J.-Q."/>
        </authorList>
    </citation>
    <scope>NUCLEOTIDE SEQUENCE [LARGE SCALE GENOMIC DNA]</scope>
    <source>
        <strain evidence="2 3">SJ-92</strain>
    </source>
</reference>
<proteinExistence type="predicted"/>
<organism evidence="2 3">
    <name type="scientific">Luteimonas salinisoli</name>
    <dbReference type="NCBI Taxonomy" id="2752307"/>
    <lineage>
        <taxon>Bacteria</taxon>
        <taxon>Pseudomonadati</taxon>
        <taxon>Pseudomonadota</taxon>
        <taxon>Gammaproteobacteria</taxon>
        <taxon>Lysobacterales</taxon>
        <taxon>Lysobacteraceae</taxon>
        <taxon>Luteimonas</taxon>
    </lineage>
</organism>
<dbReference type="Pfam" id="PF01872">
    <property type="entry name" value="RibD_C"/>
    <property type="match status" value="1"/>
</dbReference>
<name>A0A853JHB3_9GAMM</name>
<keyword evidence="3" id="KW-1185">Reference proteome</keyword>
<feature type="domain" description="Bacterial bifunctional deaminase-reductase C-terminal" evidence="1">
    <location>
        <begin position="2"/>
        <end position="189"/>
    </location>
</feature>
<dbReference type="EMBL" id="JACCKA010000091">
    <property type="protein sequence ID" value="NZA28265.1"/>
    <property type="molecule type" value="Genomic_DNA"/>
</dbReference>
<dbReference type="InterPro" id="IPR002734">
    <property type="entry name" value="RibDG_C"/>
</dbReference>
<dbReference type="GO" id="GO:0009231">
    <property type="term" value="P:riboflavin biosynthetic process"/>
    <property type="evidence" value="ECO:0007669"/>
    <property type="project" value="InterPro"/>
</dbReference>
<dbReference type="InterPro" id="IPR050765">
    <property type="entry name" value="Riboflavin_Biosynth_HTPR"/>
</dbReference>
<accession>A0A853JHB3</accession>
<dbReference type="PANTHER" id="PTHR38011">
    <property type="entry name" value="DIHYDROFOLATE REDUCTASE FAMILY PROTEIN (AFU_ORTHOLOGUE AFUA_8G06820)"/>
    <property type="match status" value="1"/>
</dbReference>
<evidence type="ECO:0000313" key="3">
    <source>
        <dbReference type="Proteomes" id="UP000578091"/>
    </source>
</evidence>
<evidence type="ECO:0000259" key="1">
    <source>
        <dbReference type="Pfam" id="PF01872"/>
    </source>
</evidence>
<gene>
    <name evidence="2" type="ORF">H0E84_17965</name>
</gene>
<dbReference type="GO" id="GO:0008703">
    <property type="term" value="F:5-amino-6-(5-phosphoribosylamino)uracil reductase activity"/>
    <property type="evidence" value="ECO:0007669"/>
    <property type="project" value="InterPro"/>
</dbReference>
<dbReference type="RefSeq" id="WP_180680022.1">
    <property type="nucleotide sequence ID" value="NZ_JACCKA010000091.1"/>
</dbReference>
<protein>
    <submittedName>
        <fullName evidence="2">Dihydrofolate reductase</fullName>
    </submittedName>
</protein>
<evidence type="ECO:0000313" key="2">
    <source>
        <dbReference type="EMBL" id="NZA28265.1"/>
    </source>
</evidence>
<sequence length="207" mass="22441">MRKLIVAAFTSLDGVMQAPGGPEEDTDGGFAHGGWLVPHVDEAFGTAMDELFSRPFELLLGRRTYDIFAAHWPRVPADAEDAGMAALFNGVTKHVATHRPATLAWQNSRGLGEDVVAAVRELKRQDGADLLTQGSSELVQRLLATDMVDELRLLVFPVLLGKGKRLFPDAGQAAAFRLDESVASPNGILISRYLRQGEVRTGSFALE</sequence>
<dbReference type="Gene3D" id="3.40.430.10">
    <property type="entry name" value="Dihydrofolate Reductase, subunit A"/>
    <property type="match status" value="1"/>
</dbReference>
<dbReference type="AlphaFoldDB" id="A0A853JHB3"/>
<dbReference type="Proteomes" id="UP000578091">
    <property type="component" value="Unassembled WGS sequence"/>
</dbReference>
<comment type="caution">
    <text evidence="2">The sequence shown here is derived from an EMBL/GenBank/DDBJ whole genome shotgun (WGS) entry which is preliminary data.</text>
</comment>
<dbReference type="PANTHER" id="PTHR38011:SF2">
    <property type="entry name" value="BIFUNCTIONAL DEAMINASE-REDUCTASE DOMAIN PROTEIN"/>
    <property type="match status" value="1"/>
</dbReference>
<dbReference type="InterPro" id="IPR024072">
    <property type="entry name" value="DHFR-like_dom_sf"/>
</dbReference>
<dbReference type="SUPFAM" id="SSF53597">
    <property type="entry name" value="Dihydrofolate reductase-like"/>
    <property type="match status" value="1"/>
</dbReference>